<gene>
    <name evidence="3" type="ORF">I5E68_12820</name>
</gene>
<keyword evidence="4" id="KW-1185">Reference proteome</keyword>
<dbReference type="Proteomes" id="UP000617634">
    <property type="component" value="Unassembled WGS sequence"/>
</dbReference>
<feature type="transmembrane region" description="Helical" evidence="2">
    <location>
        <begin position="352"/>
        <end position="380"/>
    </location>
</feature>
<feature type="transmembrane region" description="Helical" evidence="2">
    <location>
        <begin position="213"/>
        <end position="234"/>
    </location>
</feature>
<dbReference type="PANTHER" id="PTHR34219:SF5">
    <property type="entry name" value="BLR4505 PROTEIN"/>
    <property type="match status" value="1"/>
</dbReference>
<keyword evidence="2" id="KW-0812">Transmembrane</keyword>
<evidence type="ECO:0000256" key="1">
    <source>
        <dbReference type="SAM" id="MobiDB-lite"/>
    </source>
</evidence>
<evidence type="ECO:0000313" key="3">
    <source>
        <dbReference type="EMBL" id="MBH0113828.1"/>
    </source>
</evidence>
<evidence type="ECO:0000256" key="2">
    <source>
        <dbReference type="SAM" id="Phobius"/>
    </source>
</evidence>
<accession>A0A931MLE6</accession>
<feature type="region of interest" description="Disordered" evidence="1">
    <location>
        <begin position="384"/>
        <end position="423"/>
    </location>
</feature>
<keyword evidence="2" id="KW-1133">Transmembrane helix</keyword>
<sequence length="423" mass="46748">MTKTKPGKKSGATHAFWMAVHRYSGLAILVFLAFAALTGSLLCFMKPLDEALNADLFAQSRVAGPAPVTRLVETFAQANPDYEVRSFPLAVAPDARIPVKVTARPASDGSGEINQVFLDRATGTLVGARSYDPALDRRGFVELLHDVHYTLLLDAPGRWFMGVVAIAWTISNLVGAYLTFPVRGAFWKQWKRSWKFSFKSPFPRQMLDLHRAAGLWLLVPLMLLAVTSVGFNFFNEAYGPMVEVLVPERDLPLPQVQSPEPLTYTSAVGQARALSQDFPEKWQPASVIYDPENARIGVTLSDDGRLSYHDLGPIYIYFEAASGKVAEVFDPYHGNTNLAMYRWLYPVHSGKIAGLPTIALVFVCGIAVFAMCVTGIYLWWKKRPSRKRPARKAKANRTKPDDAPRTVALEPASASAMATRSPE</sequence>
<keyword evidence="2" id="KW-0472">Membrane</keyword>
<feature type="transmembrane region" description="Helical" evidence="2">
    <location>
        <begin position="159"/>
        <end position="182"/>
    </location>
</feature>
<dbReference type="PANTHER" id="PTHR34219">
    <property type="entry name" value="IRON-REGULATED INNER MEMBRANE PROTEIN-RELATED"/>
    <property type="match status" value="1"/>
</dbReference>
<dbReference type="AlphaFoldDB" id="A0A931MLE6"/>
<dbReference type="RefSeq" id="WP_197164237.1">
    <property type="nucleotide sequence ID" value="NZ_JADZGI010000001.1"/>
</dbReference>
<dbReference type="EMBL" id="JADZGI010000001">
    <property type="protein sequence ID" value="MBH0113828.1"/>
    <property type="molecule type" value="Genomic_DNA"/>
</dbReference>
<reference evidence="3" key="1">
    <citation type="submission" date="2020-11" db="EMBL/GenBank/DDBJ databases">
        <title>Novosphingobium aureum sp. nov., a marine bacterium isolated from sediment of a salt flat.</title>
        <authorList>
            <person name="Yoo Y."/>
            <person name="Kim J.-J."/>
        </authorList>
    </citation>
    <scope>NUCLEOTIDE SEQUENCE</scope>
    <source>
        <strain evidence="3">YJ-S2-02</strain>
    </source>
</reference>
<proteinExistence type="predicted"/>
<protein>
    <submittedName>
        <fullName evidence="3">PepSY domain-containing protein</fullName>
    </submittedName>
</protein>
<dbReference type="InterPro" id="IPR005625">
    <property type="entry name" value="PepSY-ass_TM"/>
</dbReference>
<name>A0A931MLE6_9SPHN</name>
<comment type="caution">
    <text evidence="3">The sequence shown here is derived from an EMBL/GenBank/DDBJ whole genome shotgun (WGS) entry which is preliminary data.</text>
</comment>
<dbReference type="Pfam" id="PF03929">
    <property type="entry name" value="PepSY_TM"/>
    <property type="match status" value="1"/>
</dbReference>
<evidence type="ECO:0000313" key="4">
    <source>
        <dbReference type="Proteomes" id="UP000617634"/>
    </source>
</evidence>
<feature type="compositionally biased region" description="Basic residues" evidence="1">
    <location>
        <begin position="384"/>
        <end position="397"/>
    </location>
</feature>
<organism evidence="3 4">
    <name type="scientific">Novosphingobium aureum</name>
    <dbReference type="NCBI Taxonomy" id="2792964"/>
    <lineage>
        <taxon>Bacteria</taxon>
        <taxon>Pseudomonadati</taxon>
        <taxon>Pseudomonadota</taxon>
        <taxon>Alphaproteobacteria</taxon>
        <taxon>Sphingomonadales</taxon>
        <taxon>Sphingomonadaceae</taxon>
        <taxon>Novosphingobium</taxon>
    </lineage>
</organism>